<dbReference type="EMBL" id="JAGGMS010000001">
    <property type="protein sequence ID" value="MBP2179124.1"/>
    <property type="molecule type" value="Genomic_DNA"/>
</dbReference>
<dbReference type="Proteomes" id="UP000741013">
    <property type="component" value="Unassembled WGS sequence"/>
</dbReference>
<organism evidence="1 2">
    <name type="scientific">Amycolatopsis magusensis</name>
    <dbReference type="NCBI Taxonomy" id="882444"/>
    <lineage>
        <taxon>Bacteria</taxon>
        <taxon>Bacillati</taxon>
        <taxon>Actinomycetota</taxon>
        <taxon>Actinomycetes</taxon>
        <taxon>Pseudonocardiales</taxon>
        <taxon>Pseudonocardiaceae</taxon>
        <taxon>Amycolatopsis</taxon>
    </lineage>
</organism>
<evidence type="ECO:0008006" key="3">
    <source>
        <dbReference type="Google" id="ProtNLM"/>
    </source>
</evidence>
<reference evidence="1 2" key="1">
    <citation type="submission" date="2021-03" db="EMBL/GenBank/DDBJ databases">
        <title>Sequencing the genomes of 1000 actinobacteria strains.</title>
        <authorList>
            <person name="Klenk H.-P."/>
        </authorList>
    </citation>
    <scope>NUCLEOTIDE SEQUENCE [LARGE SCALE GENOMIC DNA]</scope>
    <source>
        <strain evidence="1 2">DSM 45510</strain>
    </source>
</reference>
<accession>A0ABS4PJW4</accession>
<name>A0ABS4PJW4_9PSEU</name>
<evidence type="ECO:0000313" key="1">
    <source>
        <dbReference type="EMBL" id="MBP2179124.1"/>
    </source>
</evidence>
<protein>
    <recommendedName>
        <fullName evidence="3">PE family protein</fullName>
    </recommendedName>
</protein>
<gene>
    <name evidence="1" type="ORF">JOM49_000650</name>
</gene>
<dbReference type="RefSeq" id="WP_209662884.1">
    <property type="nucleotide sequence ID" value="NZ_JAGGMS010000001.1"/>
</dbReference>
<proteinExistence type="predicted"/>
<sequence length="135" mass="14443">MSTWQQPTDAGQWLDAVPWVITDSQLGAAGPPAGGFAMSRSEMITVLTEAKQLRLLVDKQIMATQPLSRITPPGRDPASERYVAAANLTGVSYLDHLRLQSKYLGDLVGKLNKALGNVEETDANSAAAARKAGEH</sequence>
<keyword evidence="2" id="KW-1185">Reference proteome</keyword>
<evidence type="ECO:0000313" key="2">
    <source>
        <dbReference type="Proteomes" id="UP000741013"/>
    </source>
</evidence>
<comment type="caution">
    <text evidence="1">The sequence shown here is derived from an EMBL/GenBank/DDBJ whole genome shotgun (WGS) entry which is preliminary data.</text>
</comment>